<dbReference type="InterPro" id="IPR036388">
    <property type="entry name" value="WH-like_DNA-bd_sf"/>
</dbReference>
<dbReference type="Gene3D" id="1.10.10.10">
    <property type="entry name" value="Winged helix-like DNA-binding domain superfamily/Winged helix DNA-binding domain"/>
    <property type="match status" value="1"/>
</dbReference>
<accession>A0A8J8MJ40</accession>
<keyword evidence="3" id="KW-0804">Transcription</keyword>
<evidence type="ECO:0000259" key="4">
    <source>
        <dbReference type="PROSITE" id="PS51071"/>
    </source>
</evidence>
<gene>
    <name evidence="5" type="ORF">HZI73_07725</name>
</gene>
<dbReference type="AlphaFoldDB" id="A0A8J8MJ40"/>
<protein>
    <submittedName>
        <fullName evidence="5">MurR/RpiR family transcriptional regulator</fullName>
    </submittedName>
</protein>
<dbReference type="InterPro" id="IPR035472">
    <property type="entry name" value="RpiR-like_SIS"/>
</dbReference>
<evidence type="ECO:0000256" key="1">
    <source>
        <dbReference type="ARBA" id="ARBA00023015"/>
    </source>
</evidence>
<dbReference type="InterPro" id="IPR009057">
    <property type="entry name" value="Homeodomain-like_sf"/>
</dbReference>
<evidence type="ECO:0000256" key="2">
    <source>
        <dbReference type="ARBA" id="ARBA00023125"/>
    </source>
</evidence>
<dbReference type="GO" id="GO:0097367">
    <property type="term" value="F:carbohydrate derivative binding"/>
    <property type="evidence" value="ECO:0007669"/>
    <property type="project" value="InterPro"/>
</dbReference>
<dbReference type="GO" id="GO:0003700">
    <property type="term" value="F:DNA-binding transcription factor activity"/>
    <property type="evidence" value="ECO:0007669"/>
    <property type="project" value="InterPro"/>
</dbReference>
<dbReference type="GO" id="GO:1901135">
    <property type="term" value="P:carbohydrate derivative metabolic process"/>
    <property type="evidence" value="ECO:0007669"/>
    <property type="project" value="InterPro"/>
</dbReference>
<dbReference type="InterPro" id="IPR000281">
    <property type="entry name" value="HTH_RpiR"/>
</dbReference>
<evidence type="ECO:0000313" key="6">
    <source>
        <dbReference type="Proteomes" id="UP000683246"/>
    </source>
</evidence>
<dbReference type="PROSITE" id="PS51071">
    <property type="entry name" value="HTH_RPIR"/>
    <property type="match status" value="1"/>
</dbReference>
<dbReference type="PANTHER" id="PTHR30514:SF18">
    <property type="entry name" value="RPIR-FAMILY TRANSCRIPTIONAL REGULATOR"/>
    <property type="match status" value="1"/>
</dbReference>
<dbReference type="CDD" id="cd05013">
    <property type="entry name" value="SIS_RpiR"/>
    <property type="match status" value="1"/>
</dbReference>
<keyword evidence="6" id="KW-1185">Reference proteome</keyword>
<dbReference type="GO" id="GO:0003677">
    <property type="term" value="F:DNA binding"/>
    <property type="evidence" value="ECO:0007669"/>
    <property type="project" value="UniProtKB-KW"/>
</dbReference>
<organism evidence="5 6">
    <name type="scientific">Vallitalea pronyensis</name>
    <dbReference type="NCBI Taxonomy" id="1348613"/>
    <lineage>
        <taxon>Bacteria</taxon>
        <taxon>Bacillati</taxon>
        <taxon>Bacillota</taxon>
        <taxon>Clostridia</taxon>
        <taxon>Lachnospirales</taxon>
        <taxon>Vallitaleaceae</taxon>
        <taxon>Vallitalea</taxon>
    </lineage>
</organism>
<dbReference type="RefSeq" id="WP_212697673.1">
    <property type="nucleotide sequence ID" value="NZ_CP058649.1"/>
</dbReference>
<dbReference type="Pfam" id="PF01418">
    <property type="entry name" value="HTH_6"/>
    <property type="match status" value="1"/>
</dbReference>
<dbReference type="InterPro" id="IPR047640">
    <property type="entry name" value="RpiR-like"/>
</dbReference>
<dbReference type="Gene3D" id="3.40.50.10490">
    <property type="entry name" value="Glucose-6-phosphate isomerase like protein, domain 1"/>
    <property type="match status" value="1"/>
</dbReference>
<feature type="domain" description="HTH rpiR-type" evidence="4">
    <location>
        <begin position="1"/>
        <end position="74"/>
    </location>
</feature>
<dbReference type="SUPFAM" id="SSF53697">
    <property type="entry name" value="SIS domain"/>
    <property type="match status" value="1"/>
</dbReference>
<keyword evidence="1" id="KW-0805">Transcription regulation</keyword>
<dbReference type="KEGG" id="vpy:HZI73_07725"/>
<dbReference type="EMBL" id="CP058649">
    <property type="protein sequence ID" value="QUI22193.1"/>
    <property type="molecule type" value="Genomic_DNA"/>
</dbReference>
<proteinExistence type="predicted"/>
<evidence type="ECO:0000313" key="5">
    <source>
        <dbReference type="EMBL" id="QUI22193.1"/>
    </source>
</evidence>
<reference evidence="5" key="1">
    <citation type="submission" date="2020-07" db="EMBL/GenBank/DDBJ databases">
        <title>Vallitalea pronyensis genome.</title>
        <authorList>
            <person name="Postec A."/>
        </authorList>
    </citation>
    <scope>NUCLEOTIDE SEQUENCE</scope>
    <source>
        <strain evidence="5">FatNI3</strain>
    </source>
</reference>
<dbReference type="SUPFAM" id="SSF46689">
    <property type="entry name" value="Homeodomain-like"/>
    <property type="match status" value="1"/>
</dbReference>
<sequence>MDKITENFASLSPAQKKVAHFIEYHINDVAFLSAKEIASRCGSSEPTLHRLSKSLGYDKYVSMCKDMRDYVYEKRIINRFNQFVEHKEEEPSWYEKHFMKEINSIHETMALNKEEQFVSATTMILSAKRIYLAGWRAGLTITSPFTYILNYLLGNATLIPQGELAEYGAYMTEKDILICLGFPRYCKNSIRICEIAKQKNVKIISMTDSELSPFYELADEAFLAISRSDGFLDSYVAPLAIMNLLIKQIAYQSTDDIKDNMNGIEAIFELFDLKFNWK</sequence>
<evidence type="ECO:0000256" key="3">
    <source>
        <dbReference type="ARBA" id="ARBA00023163"/>
    </source>
</evidence>
<dbReference type="Pfam" id="PF01380">
    <property type="entry name" value="SIS"/>
    <property type="match status" value="1"/>
</dbReference>
<dbReference type="InterPro" id="IPR001347">
    <property type="entry name" value="SIS_dom"/>
</dbReference>
<dbReference type="InterPro" id="IPR046348">
    <property type="entry name" value="SIS_dom_sf"/>
</dbReference>
<dbReference type="PANTHER" id="PTHR30514">
    <property type="entry name" value="GLUCOKINASE"/>
    <property type="match status" value="1"/>
</dbReference>
<dbReference type="Proteomes" id="UP000683246">
    <property type="component" value="Chromosome"/>
</dbReference>
<keyword evidence="2" id="KW-0238">DNA-binding</keyword>
<name>A0A8J8MJ40_9FIRM</name>